<evidence type="ECO:0000259" key="4">
    <source>
        <dbReference type="Pfam" id="PF01467"/>
    </source>
</evidence>
<dbReference type="Pfam" id="PF01467">
    <property type="entry name" value="CTP_transf_like"/>
    <property type="match status" value="1"/>
</dbReference>
<feature type="domain" description="Cytidyltransferase-like" evidence="4">
    <location>
        <begin position="49"/>
        <end position="182"/>
    </location>
</feature>
<proteinExistence type="predicted"/>
<feature type="chain" id="PRO_5002171091" evidence="3">
    <location>
        <begin position="22"/>
        <end position="184"/>
    </location>
</feature>
<reference evidence="5 6" key="1">
    <citation type="submission" date="2014-12" db="EMBL/GenBank/DDBJ databases">
        <title>Whole genome sequence of Candidatus Rickettsia asemboensis strain NMRCii isolated from cat fleas in west Kenya.</title>
        <authorList>
            <person name="Jima D."/>
            <person name="Luce-Fedrow A."/>
            <person name="Yang Y."/>
            <person name="Maina A.N."/>
            <person name="Snesrud E.C."/>
            <person name="Jarman R.G."/>
            <person name="Richards A.L."/>
            <person name="Hang J."/>
        </authorList>
    </citation>
    <scope>NUCLEOTIDE SEQUENCE [LARGE SCALE GENOMIC DNA]</scope>
    <source>
        <strain evidence="5 6">NMRCii</strain>
    </source>
</reference>
<gene>
    <name evidence="5" type="ORF">SB78_00545</name>
</gene>
<sequence length="184" mass="21148">MPRLFLFLLIFINLMSCSSNHNTVKLPKIEYYENISLNKNCPINSEIVLVGGCFDLLHYGHIEFLRKAKKQGKYLIVALEPDETIIKYKKRQPIHNQLQRAKILSSFTFVDKVLILPKLKDFNDYARLVQNICPSVIAVTKHDPQLINKQIQAKLINAKVIKVIDLLQYPNIGTLSSSNIIKNM</sequence>
<dbReference type="PANTHER" id="PTHR43793">
    <property type="entry name" value="FAD SYNTHASE"/>
    <property type="match status" value="1"/>
</dbReference>
<accession>A0A0C2RED7</accession>
<dbReference type="NCBIfam" id="TIGR00125">
    <property type="entry name" value="cyt_tran_rel"/>
    <property type="match status" value="1"/>
</dbReference>
<keyword evidence="2 5" id="KW-0548">Nucleotidyltransferase</keyword>
<evidence type="ECO:0000256" key="2">
    <source>
        <dbReference type="ARBA" id="ARBA00022695"/>
    </source>
</evidence>
<keyword evidence="6" id="KW-1185">Reference proteome</keyword>
<dbReference type="PANTHER" id="PTHR43793:SF1">
    <property type="entry name" value="FAD SYNTHASE"/>
    <property type="match status" value="1"/>
</dbReference>
<dbReference type="GO" id="GO:0016779">
    <property type="term" value="F:nucleotidyltransferase activity"/>
    <property type="evidence" value="ECO:0007669"/>
    <property type="project" value="UniProtKB-KW"/>
</dbReference>
<keyword evidence="3" id="KW-0732">Signal</keyword>
<dbReference type="AlphaFoldDB" id="A0A0C2RED7"/>
<comment type="caution">
    <text evidence="5">The sequence shown here is derived from an EMBL/GenBank/DDBJ whole genome shotgun (WGS) entry which is preliminary data.</text>
</comment>
<protein>
    <submittedName>
        <fullName evidence="5">Glycerol-3-phosphate cytidylyltransferase</fullName>
    </submittedName>
</protein>
<keyword evidence="1 5" id="KW-0808">Transferase</keyword>
<dbReference type="Gene3D" id="3.40.50.620">
    <property type="entry name" value="HUPs"/>
    <property type="match status" value="1"/>
</dbReference>
<dbReference type="EMBL" id="JWSW01000003">
    <property type="protein sequence ID" value="KIJ89245.1"/>
    <property type="molecule type" value="Genomic_DNA"/>
</dbReference>
<dbReference type="InterPro" id="IPR014729">
    <property type="entry name" value="Rossmann-like_a/b/a_fold"/>
</dbReference>
<dbReference type="InterPro" id="IPR050385">
    <property type="entry name" value="Archaeal_FAD_synthase"/>
</dbReference>
<feature type="signal peptide" evidence="3">
    <location>
        <begin position="1"/>
        <end position="21"/>
    </location>
</feature>
<evidence type="ECO:0000256" key="3">
    <source>
        <dbReference type="SAM" id="SignalP"/>
    </source>
</evidence>
<organism evidence="5 6">
    <name type="scientific">Rickettsia asembonensis</name>
    <dbReference type="NCBI Taxonomy" id="1068590"/>
    <lineage>
        <taxon>Bacteria</taxon>
        <taxon>Pseudomonadati</taxon>
        <taxon>Pseudomonadota</taxon>
        <taxon>Alphaproteobacteria</taxon>
        <taxon>Rickettsiales</taxon>
        <taxon>Rickettsiaceae</taxon>
        <taxon>Rickettsieae</taxon>
        <taxon>Rickettsia</taxon>
        <taxon>spotted fever group</taxon>
    </lineage>
</organism>
<evidence type="ECO:0000256" key="1">
    <source>
        <dbReference type="ARBA" id="ARBA00022679"/>
    </source>
</evidence>
<dbReference type="Proteomes" id="UP000031952">
    <property type="component" value="Unassembled WGS sequence"/>
</dbReference>
<dbReference type="InterPro" id="IPR004821">
    <property type="entry name" value="Cyt_trans-like"/>
</dbReference>
<evidence type="ECO:0000313" key="6">
    <source>
        <dbReference type="Proteomes" id="UP000031952"/>
    </source>
</evidence>
<name>A0A0C2RED7_9RICK</name>
<dbReference type="SUPFAM" id="SSF52374">
    <property type="entry name" value="Nucleotidylyl transferase"/>
    <property type="match status" value="1"/>
</dbReference>
<evidence type="ECO:0000313" key="5">
    <source>
        <dbReference type="EMBL" id="KIJ89245.1"/>
    </source>
</evidence>